<evidence type="ECO:0000313" key="3">
    <source>
        <dbReference type="Proteomes" id="UP000240974"/>
    </source>
</evidence>
<keyword evidence="3" id="KW-1185">Reference proteome</keyword>
<dbReference type="EMBL" id="PYLQ01000004">
    <property type="protein sequence ID" value="PST42625.1"/>
    <property type="molecule type" value="Genomic_DNA"/>
</dbReference>
<feature type="transmembrane region" description="Helical" evidence="1">
    <location>
        <begin position="90"/>
        <end position="113"/>
    </location>
</feature>
<organism evidence="2 3">
    <name type="scientific">Faecalibacillus intestinalis</name>
    <dbReference type="NCBI Taxonomy" id="1982626"/>
    <lineage>
        <taxon>Bacteria</taxon>
        <taxon>Bacillati</taxon>
        <taxon>Bacillota</taxon>
        <taxon>Erysipelotrichia</taxon>
        <taxon>Erysipelotrichales</taxon>
        <taxon>Coprobacillaceae</taxon>
        <taxon>Faecalibacillus</taxon>
    </lineage>
</organism>
<dbReference type="AlphaFoldDB" id="A0A2T3G501"/>
<protein>
    <submittedName>
        <fullName evidence="2">Uncharacterized protein</fullName>
    </submittedName>
</protein>
<comment type="caution">
    <text evidence="2">The sequence shown here is derived from an EMBL/GenBank/DDBJ whole genome shotgun (WGS) entry which is preliminary data.</text>
</comment>
<evidence type="ECO:0000313" key="2">
    <source>
        <dbReference type="EMBL" id="PST42625.1"/>
    </source>
</evidence>
<feature type="transmembrane region" description="Helical" evidence="1">
    <location>
        <begin position="133"/>
        <end position="159"/>
    </location>
</feature>
<name>A0A2T3G501_9FIRM</name>
<gene>
    <name evidence="2" type="ORF">C7U54_04975</name>
</gene>
<keyword evidence="1" id="KW-0812">Transmembrane</keyword>
<dbReference type="Proteomes" id="UP000240974">
    <property type="component" value="Unassembled WGS sequence"/>
</dbReference>
<accession>A0A2T3G501</accession>
<proteinExistence type="predicted"/>
<feature type="transmembrane region" description="Helical" evidence="1">
    <location>
        <begin position="61"/>
        <end position="84"/>
    </location>
</feature>
<keyword evidence="1" id="KW-0472">Membrane</keyword>
<keyword evidence="1" id="KW-1133">Transmembrane helix</keyword>
<sequence>MNVTVIVVELLIMFLVIGLLLINPVTFISDYPPEIQEIYYKSQNKEAEKEKLTTMMIIKKVVVLIVFMFLFAWMLHLAGAKIFIQGLLLTYTYAIALFAWDTFFLDWVLFANIKKIRLPGTEHMDKEYHQKWFHVKVCIPMIPIFAIVGVLSALIMIWIW</sequence>
<reference evidence="2 3" key="1">
    <citation type="journal article" date="2019" name="Int. J. Syst. Evol. Microbiol.">
        <title>Faecalibacillus intestinalis gen. nov., sp. nov. and Faecalibacillus faecis sp. nov., isolated from human faeces.</title>
        <authorList>
            <person name="Seo B."/>
            <person name="Jeon K."/>
            <person name="Baek I."/>
            <person name="Lee Y.M."/>
            <person name="Baek K."/>
            <person name="Ko G."/>
        </authorList>
    </citation>
    <scope>NUCLEOTIDE SEQUENCE [LARGE SCALE GENOMIC DNA]</scope>
    <source>
        <strain evidence="2 3">SNUG30099</strain>
    </source>
</reference>
<feature type="transmembrane region" description="Helical" evidence="1">
    <location>
        <begin position="6"/>
        <end position="28"/>
    </location>
</feature>
<dbReference type="RefSeq" id="WP_107029491.1">
    <property type="nucleotide sequence ID" value="NZ_PYLQ01000004.1"/>
</dbReference>
<evidence type="ECO:0000256" key="1">
    <source>
        <dbReference type="SAM" id="Phobius"/>
    </source>
</evidence>